<reference evidence="2 3" key="1">
    <citation type="submission" date="2014-04" db="EMBL/GenBank/DDBJ databases">
        <title>Draft genome sequence of Bacillus azotoformans MEV2011, a (co-) denitrifying strain unable to grow in the presence of oxygen.</title>
        <authorList>
            <person name="Nielsen M."/>
            <person name="Schreiber L."/>
            <person name="Finster K."/>
            <person name="Schramm A."/>
        </authorList>
    </citation>
    <scope>NUCLEOTIDE SEQUENCE [LARGE SCALE GENOMIC DNA]</scope>
    <source>
        <strain evidence="2 3">MEV2011</strain>
    </source>
</reference>
<feature type="transmembrane region" description="Helical" evidence="1">
    <location>
        <begin position="61"/>
        <end position="78"/>
    </location>
</feature>
<feature type="transmembrane region" description="Helical" evidence="1">
    <location>
        <begin position="6"/>
        <end position="22"/>
    </location>
</feature>
<gene>
    <name evidence="2" type="ORF">M670_01359</name>
</gene>
<keyword evidence="1" id="KW-1133">Transmembrane helix</keyword>
<organism evidence="2 3">
    <name type="scientific">Schinkia azotoformans MEV2011</name>
    <dbReference type="NCBI Taxonomy" id="1348973"/>
    <lineage>
        <taxon>Bacteria</taxon>
        <taxon>Bacillati</taxon>
        <taxon>Bacillota</taxon>
        <taxon>Bacilli</taxon>
        <taxon>Bacillales</taxon>
        <taxon>Bacillaceae</taxon>
        <taxon>Calidifontibacillus/Schinkia group</taxon>
        <taxon>Schinkia</taxon>
    </lineage>
</organism>
<feature type="transmembrane region" description="Helical" evidence="1">
    <location>
        <begin position="34"/>
        <end position="55"/>
    </location>
</feature>
<name>A0A072NQT5_SCHAZ</name>
<protein>
    <submittedName>
        <fullName evidence="2">YtpI-like protein</fullName>
    </submittedName>
</protein>
<dbReference type="Proteomes" id="UP000027936">
    <property type="component" value="Unassembled WGS sequence"/>
</dbReference>
<dbReference type="InterPro" id="IPR025618">
    <property type="entry name" value="YtpI"/>
</dbReference>
<proteinExistence type="predicted"/>
<dbReference type="Pfam" id="PF14007">
    <property type="entry name" value="YtpI"/>
    <property type="match status" value="1"/>
</dbReference>
<dbReference type="OrthoDB" id="2453019at2"/>
<comment type="caution">
    <text evidence="2">The sequence shown here is derived from an EMBL/GenBank/DDBJ whole genome shotgun (WGS) entry which is preliminary data.</text>
</comment>
<dbReference type="EMBL" id="JJRY01000003">
    <property type="protein sequence ID" value="KEF39582.1"/>
    <property type="molecule type" value="Genomic_DNA"/>
</dbReference>
<evidence type="ECO:0000256" key="1">
    <source>
        <dbReference type="SAM" id="Phobius"/>
    </source>
</evidence>
<dbReference type="PATRIC" id="fig|1348973.3.peg.1327"/>
<keyword evidence="1" id="KW-0472">Membrane</keyword>
<evidence type="ECO:0000313" key="2">
    <source>
        <dbReference type="EMBL" id="KEF39582.1"/>
    </source>
</evidence>
<keyword evidence="1" id="KW-0812">Transmembrane</keyword>
<sequence>MPIFGVLSVLCLIAYVFFRVRYFRVKQPYHRQWISSKATIALGSFMFFFGIDQLIVWQDKVAIIVGSVFAIVGFVYAVQGFRTYKFYQPKAAEEARQQYKG</sequence>
<dbReference type="AlphaFoldDB" id="A0A072NQT5"/>
<accession>A0A072NQT5</accession>
<dbReference type="RefSeq" id="WP_035194275.1">
    <property type="nucleotide sequence ID" value="NZ_JJRY01000003.1"/>
</dbReference>
<evidence type="ECO:0000313" key="3">
    <source>
        <dbReference type="Proteomes" id="UP000027936"/>
    </source>
</evidence>